<feature type="signal peptide" evidence="12">
    <location>
        <begin position="1"/>
        <end position="24"/>
    </location>
</feature>
<dbReference type="PANTHER" id="PTHR10091:SF0">
    <property type="entry name" value="GALACTOSE MUTAROTASE"/>
    <property type="match status" value="1"/>
</dbReference>
<dbReference type="PROSITE" id="PS51257">
    <property type="entry name" value="PROKAR_LIPOPROTEIN"/>
    <property type="match status" value="1"/>
</dbReference>
<dbReference type="InterPro" id="IPR015443">
    <property type="entry name" value="Aldose_1-epimerase"/>
</dbReference>
<dbReference type="CDD" id="cd09019">
    <property type="entry name" value="galactose_mutarotase_like"/>
    <property type="match status" value="1"/>
</dbReference>
<evidence type="ECO:0000256" key="6">
    <source>
        <dbReference type="ARBA" id="ARBA00013185"/>
    </source>
</evidence>
<dbReference type="RefSeq" id="WP_377502181.1">
    <property type="nucleotide sequence ID" value="NZ_JBHULU010000001.1"/>
</dbReference>
<comment type="similarity">
    <text evidence="4 11">Belongs to the aldose epimerase family.</text>
</comment>
<evidence type="ECO:0000256" key="9">
    <source>
        <dbReference type="ARBA" id="ARBA00023235"/>
    </source>
</evidence>
<evidence type="ECO:0000256" key="10">
    <source>
        <dbReference type="ARBA" id="ARBA00023277"/>
    </source>
</evidence>
<dbReference type="NCBIfam" id="NF008277">
    <property type="entry name" value="PRK11055.1"/>
    <property type="match status" value="1"/>
</dbReference>
<proteinExistence type="inferred from homology"/>
<dbReference type="EMBL" id="JBHULU010000001">
    <property type="protein sequence ID" value="MFD2512320.1"/>
    <property type="molecule type" value="Genomic_DNA"/>
</dbReference>
<comment type="cofactor">
    <cofactor evidence="2">
        <name>Ca(2+)</name>
        <dbReference type="ChEBI" id="CHEBI:29108"/>
    </cofactor>
</comment>
<dbReference type="Pfam" id="PF01263">
    <property type="entry name" value="Aldose_epim"/>
    <property type="match status" value="1"/>
</dbReference>
<accession>A0ABW5IH47</accession>
<protein>
    <recommendedName>
        <fullName evidence="7 11">Aldose 1-epimerase</fullName>
        <ecNumber evidence="6 11">5.1.3.3</ecNumber>
    </recommendedName>
</protein>
<dbReference type="InterPro" id="IPR008183">
    <property type="entry name" value="Aldose_1/G6P_1-epimerase"/>
</dbReference>
<keyword evidence="10 11" id="KW-0119">Carbohydrate metabolism</keyword>
<evidence type="ECO:0000256" key="7">
    <source>
        <dbReference type="ARBA" id="ARBA00014165"/>
    </source>
</evidence>
<evidence type="ECO:0000256" key="5">
    <source>
        <dbReference type="ARBA" id="ARBA00011245"/>
    </source>
</evidence>
<reference evidence="14" key="1">
    <citation type="journal article" date="2019" name="Int. J. Syst. Evol. Microbiol.">
        <title>The Global Catalogue of Microorganisms (GCM) 10K type strain sequencing project: providing services to taxonomists for standard genome sequencing and annotation.</title>
        <authorList>
            <consortium name="The Broad Institute Genomics Platform"/>
            <consortium name="The Broad Institute Genome Sequencing Center for Infectious Disease"/>
            <person name="Wu L."/>
            <person name="Ma J."/>
        </authorList>
    </citation>
    <scope>NUCLEOTIDE SEQUENCE [LARGE SCALE GENOMIC DNA]</scope>
    <source>
        <strain evidence="14">KCTC 42498</strain>
    </source>
</reference>
<evidence type="ECO:0000256" key="4">
    <source>
        <dbReference type="ARBA" id="ARBA00006206"/>
    </source>
</evidence>
<dbReference type="SUPFAM" id="SSF74650">
    <property type="entry name" value="Galactose mutarotase-like"/>
    <property type="match status" value="1"/>
</dbReference>
<evidence type="ECO:0000256" key="3">
    <source>
        <dbReference type="ARBA" id="ARBA00005028"/>
    </source>
</evidence>
<dbReference type="InterPro" id="IPR014718">
    <property type="entry name" value="GH-type_carb-bd"/>
</dbReference>
<organism evidence="13 14">
    <name type="scientific">Pontibacter locisalis</name>
    <dbReference type="NCBI Taxonomy" id="1719035"/>
    <lineage>
        <taxon>Bacteria</taxon>
        <taxon>Pseudomonadati</taxon>
        <taxon>Bacteroidota</taxon>
        <taxon>Cytophagia</taxon>
        <taxon>Cytophagales</taxon>
        <taxon>Hymenobacteraceae</taxon>
        <taxon>Pontibacter</taxon>
    </lineage>
</organism>
<feature type="chain" id="PRO_5047187714" description="Aldose 1-epimerase" evidence="12">
    <location>
        <begin position="25"/>
        <end position="393"/>
    </location>
</feature>
<evidence type="ECO:0000313" key="13">
    <source>
        <dbReference type="EMBL" id="MFD2512320.1"/>
    </source>
</evidence>
<comment type="catalytic activity">
    <reaction evidence="1 11">
        <text>alpha-D-glucose = beta-D-glucose</text>
        <dbReference type="Rhea" id="RHEA:10264"/>
        <dbReference type="ChEBI" id="CHEBI:15903"/>
        <dbReference type="ChEBI" id="CHEBI:17925"/>
        <dbReference type="EC" id="5.1.3.3"/>
    </reaction>
</comment>
<name>A0ABW5IH47_9BACT</name>
<keyword evidence="8" id="KW-0106">Calcium</keyword>
<comment type="subunit">
    <text evidence="5">Monomer.</text>
</comment>
<evidence type="ECO:0000313" key="14">
    <source>
        <dbReference type="Proteomes" id="UP001597544"/>
    </source>
</evidence>
<evidence type="ECO:0000256" key="11">
    <source>
        <dbReference type="PIRNR" id="PIRNR005096"/>
    </source>
</evidence>
<keyword evidence="14" id="KW-1185">Reference proteome</keyword>
<keyword evidence="12" id="KW-0732">Signal</keyword>
<dbReference type="GO" id="GO:0016853">
    <property type="term" value="F:isomerase activity"/>
    <property type="evidence" value="ECO:0007669"/>
    <property type="project" value="UniProtKB-KW"/>
</dbReference>
<dbReference type="InterPro" id="IPR011013">
    <property type="entry name" value="Gal_mutarotase_sf_dom"/>
</dbReference>
<dbReference type="PIRSF" id="PIRSF005096">
    <property type="entry name" value="GALM"/>
    <property type="match status" value="1"/>
</dbReference>
<dbReference type="PROSITE" id="PS00545">
    <property type="entry name" value="ALDOSE_1_EPIMERASE"/>
    <property type="match status" value="1"/>
</dbReference>
<sequence length="393" mass="43028">MKILPFKHKVLLLALFGGMSTVWLSSCASQESSTEQTMKVTAEQTEMKITKEPFGTAPNGEEVSLYTLTNQNGVQVKITNYGAIVTSIITPDKSGKMGDVTLGFDNVDGYVPNDPHFGGIVGRYANRIAKGKFTLDGQEYKLAVNDAPNHLHGGITGFDRVVWQPEEVPGQNALRLTYLSKDMEEGYPGNLTAVVTYTLTEDNGLKIDYEATTDKATPVNLTNHSYFNLSAGQDKDILNHVVQINADKFTATDETLIPTGELKPVKGTPYNFTSPQPVGTRIHNLPGGFGYDLNYVINNGGDELTKAAVVHDPATGRTLEVLTTQPGIQLYTAYHLDGSLTGKNDTVYKRYAGLCLEAQHYPDSPNQESFPSTILKPGEKYQETTIYKFGVRE</sequence>
<dbReference type="InterPro" id="IPR047215">
    <property type="entry name" value="Galactose_mutarotase-like"/>
</dbReference>
<gene>
    <name evidence="13" type="ORF">ACFSRY_00460</name>
</gene>
<keyword evidence="9 11" id="KW-0413">Isomerase</keyword>
<evidence type="ECO:0000256" key="12">
    <source>
        <dbReference type="SAM" id="SignalP"/>
    </source>
</evidence>
<comment type="caution">
    <text evidence="13">The sequence shown here is derived from an EMBL/GenBank/DDBJ whole genome shotgun (WGS) entry which is preliminary data.</text>
</comment>
<evidence type="ECO:0000256" key="8">
    <source>
        <dbReference type="ARBA" id="ARBA00022837"/>
    </source>
</evidence>
<evidence type="ECO:0000256" key="1">
    <source>
        <dbReference type="ARBA" id="ARBA00001614"/>
    </source>
</evidence>
<dbReference type="Gene3D" id="2.70.98.10">
    <property type="match status" value="1"/>
</dbReference>
<dbReference type="InterPro" id="IPR018052">
    <property type="entry name" value="Ald1_epimerase_CS"/>
</dbReference>
<evidence type="ECO:0000256" key="2">
    <source>
        <dbReference type="ARBA" id="ARBA00001913"/>
    </source>
</evidence>
<comment type="pathway">
    <text evidence="3 11">Carbohydrate metabolism; hexose metabolism.</text>
</comment>
<dbReference type="EC" id="5.1.3.3" evidence="6 11"/>
<dbReference type="Proteomes" id="UP001597544">
    <property type="component" value="Unassembled WGS sequence"/>
</dbReference>
<dbReference type="PANTHER" id="PTHR10091">
    <property type="entry name" value="ALDOSE-1-EPIMERASE"/>
    <property type="match status" value="1"/>
</dbReference>